<dbReference type="EMBL" id="MU394346">
    <property type="protein sequence ID" value="KAI6083820.1"/>
    <property type="molecule type" value="Genomic_DNA"/>
</dbReference>
<protein>
    <submittedName>
        <fullName evidence="1">Uncharacterized protein</fullName>
    </submittedName>
</protein>
<evidence type="ECO:0000313" key="1">
    <source>
        <dbReference type="EMBL" id="KAI6083820.1"/>
    </source>
</evidence>
<comment type="caution">
    <text evidence="1">The sequence shown here is derived from an EMBL/GenBank/DDBJ whole genome shotgun (WGS) entry which is preliminary data.</text>
</comment>
<dbReference type="Proteomes" id="UP001497680">
    <property type="component" value="Unassembled WGS sequence"/>
</dbReference>
<reference evidence="1 2" key="1">
    <citation type="journal article" date="2022" name="New Phytol.">
        <title>Ecological generalism drives hyperdiversity of secondary metabolite gene clusters in xylarialean endophytes.</title>
        <authorList>
            <person name="Franco M.E.E."/>
            <person name="Wisecaver J.H."/>
            <person name="Arnold A.E."/>
            <person name="Ju Y.M."/>
            <person name="Slot J.C."/>
            <person name="Ahrendt S."/>
            <person name="Moore L.P."/>
            <person name="Eastman K.E."/>
            <person name="Scott K."/>
            <person name="Konkel Z."/>
            <person name="Mondo S.J."/>
            <person name="Kuo A."/>
            <person name="Hayes R.D."/>
            <person name="Haridas S."/>
            <person name="Andreopoulos B."/>
            <person name="Riley R."/>
            <person name="LaButti K."/>
            <person name="Pangilinan J."/>
            <person name="Lipzen A."/>
            <person name="Amirebrahimi M."/>
            <person name="Yan J."/>
            <person name="Adam C."/>
            <person name="Keymanesh K."/>
            <person name="Ng V."/>
            <person name="Louie K."/>
            <person name="Northen T."/>
            <person name="Drula E."/>
            <person name="Henrissat B."/>
            <person name="Hsieh H.M."/>
            <person name="Youens-Clark K."/>
            <person name="Lutzoni F."/>
            <person name="Miadlikowska J."/>
            <person name="Eastwood D.C."/>
            <person name="Hamelin R.C."/>
            <person name="Grigoriev I.V."/>
            <person name="U'Ren J.M."/>
        </authorList>
    </citation>
    <scope>NUCLEOTIDE SEQUENCE [LARGE SCALE GENOMIC DNA]</scope>
    <source>
        <strain evidence="1 2">ER1909</strain>
    </source>
</reference>
<organism evidence="1 2">
    <name type="scientific">Hypoxylon rubiginosum</name>
    <dbReference type="NCBI Taxonomy" id="110542"/>
    <lineage>
        <taxon>Eukaryota</taxon>
        <taxon>Fungi</taxon>
        <taxon>Dikarya</taxon>
        <taxon>Ascomycota</taxon>
        <taxon>Pezizomycotina</taxon>
        <taxon>Sordariomycetes</taxon>
        <taxon>Xylariomycetidae</taxon>
        <taxon>Xylariales</taxon>
        <taxon>Hypoxylaceae</taxon>
        <taxon>Hypoxylon</taxon>
    </lineage>
</organism>
<gene>
    <name evidence="1" type="ORF">F4821DRAFT_182670</name>
</gene>
<name>A0ACC0CTN6_9PEZI</name>
<accession>A0ACC0CTN6</accession>
<evidence type="ECO:0000313" key="2">
    <source>
        <dbReference type="Proteomes" id="UP001497680"/>
    </source>
</evidence>
<proteinExistence type="predicted"/>
<sequence length="211" mass="21736">MANRLVPRTAEVVPGAIVNIVQKADQRSGREVSGTVRDVLTRGDHHRGIKVRLADGRIGRVQSMGSVSTASPSRPGNAALTSGSGPAPPAEEPAGSADGSAAAAAAVSHPPRGRRPRYRDMRLDEPLEAAPEQTDLSVFIVPARRKGKNRNGPRGAGQPDGSARSDSNGVPGANDANSATDVTSATASCPVCGEFEGDEMAVAHHVAAHFE</sequence>
<keyword evidence="2" id="KW-1185">Reference proteome</keyword>